<sequence length="71" mass="7719">MKNIAFIGALVISIGLIIFLYQRLTATEAALRVAEQHFADCQQVTFQLQNQLSADEKSAEAKSATAPSAKH</sequence>
<gene>
    <name evidence="2" type="ORF">GO988_13320</name>
</gene>
<dbReference type="RefSeq" id="WP_157566221.1">
    <property type="nucleotide sequence ID" value="NZ_WQKZ01000003.1"/>
</dbReference>
<organism evidence="2 3">
    <name type="scientific">Hymenobacter ginkgonis</name>
    <dbReference type="NCBI Taxonomy" id="2682976"/>
    <lineage>
        <taxon>Bacteria</taxon>
        <taxon>Pseudomonadati</taxon>
        <taxon>Bacteroidota</taxon>
        <taxon>Cytophagia</taxon>
        <taxon>Cytophagales</taxon>
        <taxon>Hymenobacteraceae</taxon>
        <taxon>Hymenobacter</taxon>
    </lineage>
</organism>
<keyword evidence="1" id="KW-1133">Transmembrane helix</keyword>
<protein>
    <submittedName>
        <fullName evidence="2">Uncharacterized protein</fullName>
    </submittedName>
</protein>
<evidence type="ECO:0000313" key="2">
    <source>
        <dbReference type="EMBL" id="MVN77309.1"/>
    </source>
</evidence>
<evidence type="ECO:0000313" key="3">
    <source>
        <dbReference type="Proteomes" id="UP000441336"/>
    </source>
</evidence>
<feature type="transmembrane region" description="Helical" evidence="1">
    <location>
        <begin position="6"/>
        <end position="24"/>
    </location>
</feature>
<dbReference type="EMBL" id="WQKZ01000003">
    <property type="protein sequence ID" value="MVN77309.1"/>
    <property type="molecule type" value="Genomic_DNA"/>
</dbReference>
<name>A0A7K1TFX9_9BACT</name>
<comment type="caution">
    <text evidence="2">The sequence shown here is derived from an EMBL/GenBank/DDBJ whole genome shotgun (WGS) entry which is preliminary data.</text>
</comment>
<evidence type="ECO:0000256" key="1">
    <source>
        <dbReference type="SAM" id="Phobius"/>
    </source>
</evidence>
<accession>A0A7K1TFX9</accession>
<keyword evidence="1" id="KW-0812">Transmembrane</keyword>
<dbReference type="Proteomes" id="UP000441336">
    <property type="component" value="Unassembled WGS sequence"/>
</dbReference>
<proteinExistence type="predicted"/>
<keyword evidence="3" id="KW-1185">Reference proteome</keyword>
<reference evidence="2 3" key="1">
    <citation type="submission" date="2019-12" db="EMBL/GenBank/DDBJ databases">
        <title>Hymenobacter sp. HMF4947 Genome sequencing and assembly.</title>
        <authorList>
            <person name="Kang H."/>
            <person name="Cha I."/>
            <person name="Kim H."/>
            <person name="Joh K."/>
        </authorList>
    </citation>
    <scope>NUCLEOTIDE SEQUENCE [LARGE SCALE GENOMIC DNA]</scope>
    <source>
        <strain evidence="2 3">HMF4947</strain>
    </source>
</reference>
<keyword evidence="1" id="KW-0472">Membrane</keyword>
<dbReference type="AlphaFoldDB" id="A0A7K1TFX9"/>